<dbReference type="CDD" id="cd12148">
    <property type="entry name" value="fungal_TF_MHR"/>
    <property type="match status" value="1"/>
</dbReference>
<dbReference type="InterPro" id="IPR001138">
    <property type="entry name" value="Zn2Cys6_DnaBD"/>
</dbReference>
<feature type="domain" description="Zn(2)-C6 fungal-type" evidence="6">
    <location>
        <begin position="12"/>
        <end position="41"/>
    </location>
</feature>
<dbReference type="CDD" id="cd00067">
    <property type="entry name" value="GAL4"/>
    <property type="match status" value="1"/>
</dbReference>
<organism evidence="7 8">
    <name type="scientific">Aspergillus clavatus (strain ATCC 1007 / CBS 513.65 / DSM 816 / NCTC 3887 / NRRL 1 / QM 1276 / 107)</name>
    <dbReference type="NCBI Taxonomy" id="344612"/>
    <lineage>
        <taxon>Eukaryota</taxon>
        <taxon>Fungi</taxon>
        <taxon>Dikarya</taxon>
        <taxon>Ascomycota</taxon>
        <taxon>Pezizomycotina</taxon>
        <taxon>Eurotiomycetes</taxon>
        <taxon>Eurotiomycetidae</taxon>
        <taxon>Eurotiales</taxon>
        <taxon>Aspergillaceae</taxon>
        <taxon>Aspergillus</taxon>
        <taxon>Aspergillus subgen. Fumigati</taxon>
    </lineage>
</organism>
<accession>A1CNB1</accession>
<evidence type="ECO:0000256" key="2">
    <source>
        <dbReference type="ARBA" id="ARBA00023015"/>
    </source>
</evidence>
<dbReference type="PANTHER" id="PTHR31668">
    <property type="entry name" value="GLUCOSE TRANSPORT TRANSCRIPTION REGULATOR RGT1-RELATED-RELATED"/>
    <property type="match status" value="1"/>
</dbReference>
<dbReference type="RefSeq" id="XP_001268558.1">
    <property type="nucleotide sequence ID" value="XM_001268557.1"/>
</dbReference>
<keyword evidence="5" id="KW-0539">Nucleus</keyword>
<dbReference type="SMART" id="SM00906">
    <property type="entry name" value="Fungal_trans"/>
    <property type="match status" value="1"/>
</dbReference>
<dbReference type="AlphaFoldDB" id="A1CNB1"/>
<evidence type="ECO:0000259" key="6">
    <source>
        <dbReference type="PROSITE" id="PS50048"/>
    </source>
</evidence>
<dbReference type="GO" id="GO:0008270">
    <property type="term" value="F:zinc ion binding"/>
    <property type="evidence" value="ECO:0007669"/>
    <property type="project" value="InterPro"/>
</dbReference>
<reference evidence="7 8" key="1">
    <citation type="journal article" date="2008" name="PLoS Genet.">
        <title>Genomic islands in the pathogenic filamentous fungus Aspergillus fumigatus.</title>
        <authorList>
            <person name="Fedorova N.D."/>
            <person name="Khaldi N."/>
            <person name="Joardar V.S."/>
            <person name="Maiti R."/>
            <person name="Amedeo P."/>
            <person name="Anderson M.J."/>
            <person name="Crabtree J."/>
            <person name="Silva J.C."/>
            <person name="Badger J.H."/>
            <person name="Albarraq A."/>
            <person name="Angiuoli S."/>
            <person name="Bussey H."/>
            <person name="Bowyer P."/>
            <person name="Cotty P.J."/>
            <person name="Dyer P.S."/>
            <person name="Egan A."/>
            <person name="Galens K."/>
            <person name="Fraser-Liggett C.M."/>
            <person name="Haas B.J."/>
            <person name="Inman J.M."/>
            <person name="Kent R."/>
            <person name="Lemieux S."/>
            <person name="Malavazi I."/>
            <person name="Orvis J."/>
            <person name="Roemer T."/>
            <person name="Ronning C.M."/>
            <person name="Sundaram J.P."/>
            <person name="Sutton G."/>
            <person name="Turner G."/>
            <person name="Venter J.C."/>
            <person name="White O.R."/>
            <person name="Whitty B.R."/>
            <person name="Youngman P."/>
            <person name="Wolfe K.H."/>
            <person name="Goldman G.H."/>
            <person name="Wortman J.R."/>
            <person name="Jiang B."/>
            <person name="Denning D.W."/>
            <person name="Nierman W.C."/>
        </authorList>
    </citation>
    <scope>NUCLEOTIDE SEQUENCE [LARGE SCALE GENOMIC DNA]</scope>
    <source>
        <strain evidence="8">ATCC 1007 / CBS 513.65 / DSM 816 / NCTC 3887 / NRRL 1</strain>
    </source>
</reference>
<dbReference type="PROSITE" id="PS00463">
    <property type="entry name" value="ZN2_CY6_FUNGAL_1"/>
    <property type="match status" value="1"/>
</dbReference>
<dbReference type="eggNOG" id="ENOG502S2FW">
    <property type="taxonomic scope" value="Eukaryota"/>
</dbReference>
<dbReference type="Proteomes" id="UP000006701">
    <property type="component" value="Unassembled WGS sequence"/>
</dbReference>
<dbReference type="PANTHER" id="PTHR31668:SF28">
    <property type="entry name" value="ZN(II)2CYS6 TRANSCRIPTION FACTOR (EUROFUNG)"/>
    <property type="match status" value="1"/>
</dbReference>
<dbReference type="OMA" id="GGQPCRS"/>
<evidence type="ECO:0000256" key="1">
    <source>
        <dbReference type="ARBA" id="ARBA00022723"/>
    </source>
</evidence>
<proteinExistence type="predicted"/>
<dbReference type="Pfam" id="PF00172">
    <property type="entry name" value="Zn_clus"/>
    <property type="match status" value="1"/>
</dbReference>
<name>A1CNB1_ASPCL</name>
<evidence type="ECO:0000256" key="5">
    <source>
        <dbReference type="ARBA" id="ARBA00023242"/>
    </source>
</evidence>
<dbReference type="InterPro" id="IPR036864">
    <property type="entry name" value="Zn2-C6_fun-type_DNA-bd_sf"/>
</dbReference>
<keyword evidence="1" id="KW-0479">Metal-binding</keyword>
<keyword evidence="8" id="KW-1185">Reference proteome</keyword>
<dbReference type="InterPro" id="IPR050797">
    <property type="entry name" value="Carb_Metab_Trans_Reg"/>
</dbReference>
<dbReference type="VEuPathDB" id="FungiDB:ACLA_018360"/>
<dbReference type="GO" id="GO:0006351">
    <property type="term" value="P:DNA-templated transcription"/>
    <property type="evidence" value="ECO:0007669"/>
    <property type="project" value="InterPro"/>
</dbReference>
<dbReference type="SMART" id="SM00066">
    <property type="entry name" value="GAL4"/>
    <property type="match status" value="1"/>
</dbReference>
<dbReference type="GO" id="GO:0000981">
    <property type="term" value="F:DNA-binding transcription factor activity, RNA polymerase II-specific"/>
    <property type="evidence" value="ECO:0007669"/>
    <property type="project" value="InterPro"/>
</dbReference>
<dbReference type="Gene3D" id="4.10.240.10">
    <property type="entry name" value="Zn(2)-C6 fungal-type DNA-binding domain"/>
    <property type="match status" value="1"/>
</dbReference>
<evidence type="ECO:0000256" key="3">
    <source>
        <dbReference type="ARBA" id="ARBA00023125"/>
    </source>
</evidence>
<evidence type="ECO:0000313" key="8">
    <source>
        <dbReference type="Proteomes" id="UP000006701"/>
    </source>
</evidence>
<dbReference type="GO" id="GO:0003677">
    <property type="term" value="F:DNA binding"/>
    <property type="evidence" value="ECO:0007669"/>
    <property type="project" value="UniProtKB-KW"/>
</dbReference>
<sequence>MPVTRQSVTKRACDGCKVRKIRCGGSQPCQACKNSKIQCTYNRVQQLRGPRNLRATTKHLIEQTQRGLEAQSDAVPSVAASGRTNSQKISRIPTEVLSSTLYIYQARMYPIWPIVNIQHLVSILQNNSEGADLNAYALATAIAAATLAQLMVENTSGKLFTADTFAAECLRARNSCGYRPKPSIDSVRTSFFLHAYYENQQPGGSESLLYLREAITLAQMMRMHQEASYQDLNGEEQQIRRRVLWLLFVTERGICVIHKLPVMLRTTISTHGLHVNDEPQVLPAFLKLLNLFRLFEKSRMFDIIGGDTVDGQLNSNDLNKPDEGLLKLLQGGQQDGTLGLTSDVQKADIYVTKNWMRMLLWKVLSKNKTATLSASWSISPSFPVIVAKELLNMLSQLPRPAMEAHGLGMELKLHEIANSLADAVLNMATLPRALIWDGENRPSHILAKLHSLLSTFRGGGNKRLVELLWQKMAHAQSVGDLILPTSIGTPLMADSQHLNLVENSSDDRITAIGGVALPQYENNHSAEMVTITDWSSLEGLQGNDYNAPPLDNSDSLCQTFFEDLISGTASNTTYAACVAPDLDFASTWLESFVVPDGTGQMASFTPLGPWQLHSGGATFEDCSSLFTNAVGGETSFEDPNAASEDLIIQQDTIAGS</sequence>
<evidence type="ECO:0000256" key="4">
    <source>
        <dbReference type="ARBA" id="ARBA00023163"/>
    </source>
</evidence>
<dbReference type="InterPro" id="IPR007219">
    <property type="entry name" value="XnlR_reg_dom"/>
</dbReference>
<dbReference type="HOGENOM" id="CLU_016574_7_0_1"/>
<keyword evidence="4" id="KW-0804">Transcription</keyword>
<evidence type="ECO:0000313" key="7">
    <source>
        <dbReference type="EMBL" id="EAW07132.1"/>
    </source>
</evidence>
<dbReference type="GeneID" id="4701610"/>
<gene>
    <name evidence="7" type="ORF">ACLA_018360</name>
</gene>
<dbReference type="OrthoDB" id="2740448at2759"/>
<dbReference type="KEGG" id="act:ACLA_018360"/>
<dbReference type="Pfam" id="PF04082">
    <property type="entry name" value="Fungal_trans"/>
    <property type="match status" value="1"/>
</dbReference>
<dbReference type="SUPFAM" id="SSF57701">
    <property type="entry name" value="Zn2/Cys6 DNA-binding domain"/>
    <property type="match status" value="1"/>
</dbReference>
<dbReference type="PROSITE" id="PS50048">
    <property type="entry name" value="ZN2_CY6_FUNGAL_2"/>
    <property type="match status" value="1"/>
</dbReference>
<protein>
    <submittedName>
        <fullName evidence="7">C6 transcription factor, putative</fullName>
    </submittedName>
</protein>
<keyword evidence="2" id="KW-0805">Transcription regulation</keyword>
<keyword evidence="3" id="KW-0238">DNA-binding</keyword>
<dbReference type="EMBL" id="DS027059">
    <property type="protein sequence ID" value="EAW07132.1"/>
    <property type="molecule type" value="Genomic_DNA"/>
</dbReference>